<evidence type="ECO:0000256" key="3">
    <source>
        <dbReference type="ARBA" id="ARBA00018742"/>
    </source>
</evidence>
<proteinExistence type="inferred from homology"/>
<dbReference type="GO" id="GO:0051123">
    <property type="term" value="P:RNA polymerase II preinitiation complex assembly"/>
    <property type="evidence" value="ECO:0007669"/>
    <property type="project" value="TreeGrafter"/>
</dbReference>
<dbReference type="CDD" id="cd22905">
    <property type="entry name" value="HFD_Dr1"/>
    <property type="match status" value="1"/>
</dbReference>
<accession>A0A7M5WSX7</accession>
<dbReference type="InterPro" id="IPR003958">
    <property type="entry name" value="CBFA_NFYB_domain"/>
</dbReference>
<dbReference type="SUPFAM" id="SSF47113">
    <property type="entry name" value="Histone-fold"/>
    <property type="match status" value="1"/>
</dbReference>
<feature type="compositionally biased region" description="Polar residues" evidence="7">
    <location>
        <begin position="152"/>
        <end position="179"/>
    </location>
</feature>
<feature type="domain" description="Transcription factor CBF/NF-Y/archaeal histone" evidence="8">
    <location>
        <begin position="5"/>
        <end position="68"/>
    </location>
</feature>
<feature type="compositionally biased region" description="Basic and acidic residues" evidence="7">
    <location>
        <begin position="121"/>
        <end position="131"/>
    </location>
</feature>
<dbReference type="InterPro" id="IPR009072">
    <property type="entry name" value="Histone-fold"/>
</dbReference>
<dbReference type="GO" id="GO:0016251">
    <property type="term" value="F:RNA polymerase II general transcription initiation factor activity"/>
    <property type="evidence" value="ECO:0007669"/>
    <property type="project" value="TreeGrafter"/>
</dbReference>
<evidence type="ECO:0000256" key="1">
    <source>
        <dbReference type="ARBA" id="ARBA00004123"/>
    </source>
</evidence>
<evidence type="ECO:0000256" key="5">
    <source>
        <dbReference type="ARBA" id="ARBA00030451"/>
    </source>
</evidence>
<dbReference type="InterPro" id="IPR042225">
    <property type="entry name" value="Ncb2"/>
</dbReference>
<dbReference type="Pfam" id="PF00808">
    <property type="entry name" value="CBFD_NFYB_HMF"/>
    <property type="match status" value="1"/>
</dbReference>
<evidence type="ECO:0000313" key="10">
    <source>
        <dbReference type="Proteomes" id="UP000594262"/>
    </source>
</evidence>
<dbReference type="Gene3D" id="1.10.20.10">
    <property type="entry name" value="Histone, subunit A"/>
    <property type="match status" value="1"/>
</dbReference>
<evidence type="ECO:0000256" key="4">
    <source>
        <dbReference type="ARBA" id="ARBA00023242"/>
    </source>
</evidence>
<sequence length="239" mass="27205">QDDLSLPRAAVNKMIKEMIPNIRISNDARELVLNCCTEFIHLIASESNEICNKQTKKTISPEHVISALDSLGFQDYVKDVESVYKQFKAQTQTRKMNNKMKNQGVPEEELLRQQQELFARAREQQAQEDWLHMQQQQQQAQQAQQQQAQQQRLTTGDPNAPQTQQIVQPVSTTTQPKIEQQQPQPPLNSAPPLTEPPPINSTIQTNFQQHLTHSAITNNSENNSMDYDSTTTNENASDT</sequence>
<dbReference type="GO" id="GO:0017054">
    <property type="term" value="C:negative cofactor 2 complex"/>
    <property type="evidence" value="ECO:0007669"/>
    <property type="project" value="InterPro"/>
</dbReference>
<dbReference type="PANTHER" id="PTHR46138:SF1">
    <property type="entry name" value="PROTEIN DR1"/>
    <property type="match status" value="1"/>
</dbReference>
<dbReference type="Proteomes" id="UP000594262">
    <property type="component" value="Unplaced"/>
</dbReference>
<evidence type="ECO:0000259" key="8">
    <source>
        <dbReference type="Pfam" id="PF00808"/>
    </source>
</evidence>
<feature type="region of interest" description="Disordered" evidence="7">
    <location>
        <begin position="121"/>
        <end position="239"/>
    </location>
</feature>
<evidence type="ECO:0000256" key="7">
    <source>
        <dbReference type="SAM" id="MobiDB-lite"/>
    </source>
</evidence>
<dbReference type="GO" id="GO:0000122">
    <property type="term" value="P:negative regulation of transcription by RNA polymerase II"/>
    <property type="evidence" value="ECO:0007669"/>
    <property type="project" value="InterPro"/>
</dbReference>
<comment type="subcellular location">
    <subcellularLocation>
        <location evidence="1">Nucleus</location>
    </subcellularLocation>
</comment>
<name>A0A7M5WSX7_9CNID</name>
<evidence type="ECO:0000256" key="6">
    <source>
        <dbReference type="ARBA" id="ARBA00032651"/>
    </source>
</evidence>
<dbReference type="EnsemblMetazoa" id="CLYHEMT011973.1">
    <property type="protein sequence ID" value="CLYHEMP011973.1"/>
    <property type="gene ID" value="CLYHEMG011973"/>
</dbReference>
<dbReference type="OrthoDB" id="601405at2759"/>
<keyword evidence="4" id="KW-0539">Nucleus</keyword>
<comment type="similarity">
    <text evidence="2">Belongs to the NC2 beta/DR1 family.</text>
</comment>
<dbReference type="GO" id="GO:0046982">
    <property type="term" value="F:protein heterodimerization activity"/>
    <property type="evidence" value="ECO:0007669"/>
    <property type="project" value="InterPro"/>
</dbReference>
<evidence type="ECO:0000313" key="9">
    <source>
        <dbReference type="EnsemblMetazoa" id="CLYHEMP011973.1"/>
    </source>
</evidence>
<organism evidence="9 10">
    <name type="scientific">Clytia hemisphaerica</name>
    <dbReference type="NCBI Taxonomy" id="252671"/>
    <lineage>
        <taxon>Eukaryota</taxon>
        <taxon>Metazoa</taxon>
        <taxon>Cnidaria</taxon>
        <taxon>Hydrozoa</taxon>
        <taxon>Hydroidolina</taxon>
        <taxon>Leptothecata</taxon>
        <taxon>Obeliida</taxon>
        <taxon>Clytiidae</taxon>
        <taxon>Clytia</taxon>
    </lineage>
</organism>
<dbReference type="AlphaFoldDB" id="A0A7M5WSX7"/>
<dbReference type="GO" id="GO:0017025">
    <property type="term" value="F:TBP-class protein binding"/>
    <property type="evidence" value="ECO:0007669"/>
    <property type="project" value="TreeGrafter"/>
</dbReference>
<dbReference type="FunFam" id="1.10.20.10:FF:000019">
    <property type="entry name" value="Negative cofactor 2 beta"/>
    <property type="match status" value="1"/>
</dbReference>
<feature type="compositionally biased region" description="Polar residues" evidence="7">
    <location>
        <begin position="200"/>
        <end position="239"/>
    </location>
</feature>
<reference evidence="9" key="1">
    <citation type="submission" date="2021-01" db="UniProtKB">
        <authorList>
            <consortium name="EnsemblMetazoa"/>
        </authorList>
    </citation>
    <scope>IDENTIFICATION</scope>
</reference>
<feature type="compositionally biased region" description="Low complexity" evidence="7">
    <location>
        <begin position="134"/>
        <end position="151"/>
    </location>
</feature>
<keyword evidence="10" id="KW-1185">Reference proteome</keyword>
<protein>
    <recommendedName>
        <fullName evidence="3">Protein Dr1</fullName>
    </recommendedName>
    <alternativeName>
        <fullName evidence="6">Down-regulator of transcription 1</fullName>
    </alternativeName>
    <alternativeName>
        <fullName evidence="5">Negative cofactor 2-beta</fullName>
    </alternativeName>
</protein>
<feature type="compositionally biased region" description="Pro residues" evidence="7">
    <location>
        <begin position="183"/>
        <end position="199"/>
    </location>
</feature>
<dbReference type="PANTHER" id="PTHR46138">
    <property type="entry name" value="PROTEIN DR1"/>
    <property type="match status" value="1"/>
</dbReference>
<evidence type="ECO:0000256" key="2">
    <source>
        <dbReference type="ARBA" id="ARBA00009245"/>
    </source>
</evidence>